<dbReference type="EMBL" id="ML991790">
    <property type="protein sequence ID" value="KAF2235622.1"/>
    <property type="molecule type" value="Genomic_DNA"/>
</dbReference>
<organism evidence="2 3">
    <name type="scientific">Viridothelium virens</name>
    <name type="common">Speckled blister lichen</name>
    <name type="synonym">Trypethelium virens</name>
    <dbReference type="NCBI Taxonomy" id="1048519"/>
    <lineage>
        <taxon>Eukaryota</taxon>
        <taxon>Fungi</taxon>
        <taxon>Dikarya</taxon>
        <taxon>Ascomycota</taxon>
        <taxon>Pezizomycotina</taxon>
        <taxon>Dothideomycetes</taxon>
        <taxon>Dothideomycetes incertae sedis</taxon>
        <taxon>Trypetheliales</taxon>
        <taxon>Trypetheliaceae</taxon>
        <taxon>Viridothelium</taxon>
    </lineage>
</organism>
<dbReference type="AlphaFoldDB" id="A0A6A6HCA1"/>
<evidence type="ECO:0000313" key="3">
    <source>
        <dbReference type="Proteomes" id="UP000800092"/>
    </source>
</evidence>
<reference evidence="2" key="1">
    <citation type="journal article" date="2020" name="Stud. Mycol.">
        <title>101 Dothideomycetes genomes: a test case for predicting lifestyles and emergence of pathogens.</title>
        <authorList>
            <person name="Haridas S."/>
            <person name="Albert R."/>
            <person name="Binder M."/>
            <person name="Bloem J."/>
            <person name="Labutti K."/>
            <person name="Salamov A."/>
            <person name="Andreopoulos B."/>
            <person name="Baker S."/>
            <person name="Barry K."/>
            <person name="Bills G."/>
            <person name="Bluhm B."/>
            <person name="Cannon C."/>
            <person name="Castanera R."/>
            <person name="Culley D."/>
            <person name="Daum C."/>
            <person name="Ezra D."/>
            <person name="Gonzalez J."/>
            <person name="Henrissat B."/>
            <person name="Kuo A."/>
            <person name="Liang C."/>
            <person name="Lipzen A."/>
            <person name="Lutzoni F."/>
            <person name="Magnuson J."/>
            <person name="Mondo S."/>
            <person name="Nolan M."/>
            <person name="Ohm R."/>
            <person name="Pangilinan J."/>
            <person name="Park H.-J."/>
            <person name="Ramirez L."/>
            <person name="Alfaro M."/>
            <person name="Sun H."/>
            <person name="Tritt A."/>
            <person name="Yoshinaga Y."/>
            <person name="Zwiers L.-H."/>
            <person name="Turgeon B."/>
            <person name="Goodwin S."/>
            <person name="Spatafora J."/>
            <person name="Crous P."/>
            <person name="Grigoriev I."/>
        </authorList>
    </citation>
    <scope>NUCLEOTIDE SEQUENCE</scope>
    <source>
        <strain evidence="2">Tuck. ex Michener</strain>
    </source>
</reference>
<dbReference type="OrthoDB" id="10429692at2759"/>
<dbReference type="Proteomes" id="UP000800092">
    <property type="component" value="Unassembled WGS sequence"/>
</dbReference>
<name>A0A6A6HCA1_VIRVR</name>
<keyword evidence="3" id="KW-1185">Reference proteome</keyword>
<proteinExistence type="predicted"/>
<protein>
    <submittedName>
        <fullName evidence="2">Uncharacterized protein</fullName>
    </submittedName>
</protein>
<evidence type="ECO:0000256" key="1">
    <source>
        <dbReference type="SAM" id="SignalP"/>
    </source>
</evidence>
<evidence type="ECO:0000313" key="2">
    <source>
        <dbReference type="EMBL" id="KAF2235622.1"/>
    </source>
</evidence>
<gene>
    <name evidence="2" type="ORF">EV356DRAFT_114032</name>
</gene>
<feature type="signal peptide" evidence="1">
    <location>
        <begin position="1"/>
        <end position="19"/>
    </location>
</feature>
<feature type="chain" id="PRO_5025566320" evidence="1">
    <location>
        <begin position="20"/>
        <end position="253"/>
    </location>
</feature>
<sequence length="253" mass="28613">MLFVLVALVLFLPAGFAGAIPASSERLPSGQDDLNSTVRERLEDSNFLHMESWVSPELRICVKGEHGVEPPSRFGLHCANEDQLDDNGNSVGWDYDEKEFQAAASDATHYLREGKRAYGVNLEHLVEIVPMHWHTWFGHGSTNERKSKDLAHLEYVPTLCRNAYLYLYPIQRSHAACGRGQPFKTAKPILTWDRVILASSHRHDEPDFLLGKAEIRACTIMNTKANSNIGEYCHPFETARAERSSEHEAELKR</sequence>
<keyword evidence="1" id="KW-0732">Signal</keyword>
<accession>A0A6A6HCA1</accession>